<proteinExistence type="predicted"/>
<reference evidence="1" key="1">
    <citation type="journal article" date="2019" name="Sci. Rep.">
        <title>Draft genome of Tanacetum cinerariifolium, the natural source of mosquito coil.</title>
        <authorList>
            <person name="Yamashiro T."/>
            <person name="Shiraishi A."/>
            <person name="Satake H."/>
            <person name="Nakayama K."/>
        </authorList>
    </citation>
    <scope>NUCLEOTIDE SEQUENCE</scope>
</reference>
<gene>
    <name evidence="1" type="ORF">Tci_899094</name>
</gene>
<accession>A0A699UWB2</accession>
<dbReference type="PANTHER" id="PTHR31286:SF99">
    <property type="entry name" value="DUF4283 DOMAIN-CONTAINING PROTEIN"/>
    <property type="match status" value="1"/>
</dbReference>
<feature type="non-terminal residue" evidence="1">
    <location>
        <position position="139"/>
    </location>
</feature>
<dbReference type="AlphaFoldDB" id="A0A699UWB2"/>
<name>A0A699UWB2_TANCI</name>
<dbReference type="EMBL" id="BKCJ011374352">
    <property type="protein sequence ID" value="GFD27125.1"/>
    <property type="molecule type" value="Genomic_DNA"/>
</dbReference>
<evidence type="ECO:0000313" key="1">
    <source>
        <dbReference type="EMBL" id="GFD27125.1"/>
    </source>
</evidence>
<dbReference type="InterPro" id="IPR040256">
    <property type="entry name" value="At4g02000-like"/>
</dbReference>
<dbReference type="PANTHER" id="PTHR31286">
    <property type="entry name" value="GLYCINE-RICH CELL WALL STRUCTURAL PROTEIN 1.8-LIKE"/>
    <property type="match status" value="1"/>
</dbReference>
<sequence>TYTSNMCISSWGKNTYARALIEVSADEELKKSVIIAIPCGNGKGHSLAEIEIEYEWTPPRCASCKVFDHNNDKCPKNPTVVENVINPKTSKIATTTSTITTTNSFGALTMDDELDTNRTNILNDDSDDEGVDEVLILDD</sequence>
<comment type="caution">
    <text evidence="1">The sequence shown here is derived from an EMBL/GenBank/DDBJ whole genome shotgun (WGS) entry which is preliminary data.</text>
</comment>
<protein>
    <submittedName>
        <fullName evidence="1">Zinc knuckle CX2CX4HX4C</fullName>
    </submittedName>
</protein>
<feature type="non-terminal residue" evidence="1">
    <location>
        <position position="1"/>
    </location>
</feature>
<organism evidence="1">
    <name type="scientific">Tanacetum cinerariifolium</name>
    <name type="common">Dalmatian daisy</name>
    <name type="synonym">Chrysanthemum cinerariifolium</name>
    <dbReference type="NCBI Taxonomy" id="118510"/>
    <lineage>
        <taxon>Eukaryota</taxon>
        <taxon>Viridiplantae</taxon>
        <taxon>Streptophyta</taxon>
        <taxon>Embryophyta</taxon>
        <taxon>Tracheophyta</taxon>
        <taxon>Spermatophyta</taxon>
        <taxon>Magnoliopsida</taxon>
        <taxon>eudicotyledons</taxon>
        <taxon>Gunneridae</taxon>
        <taxon>Pentapetalae</taxon>
        <taxon>asterids</taxon>
        <taxon>campanulids</taxon>
        <taxon>Asterales</taxon>
        <taxon>Asteraceae</taxon>
        <taxon>Asteroideae</taxon>
        <taxon>Anthemideae</taxon>
        <taxon>Anthemidinae</taxon>
        <taxon>Tanacetum</taxon>
    </lineage>
</organism>